<dbReference type="SUPFAM" id="SSF53300">
    <property type="entry name" value="vWA-like"/>
    <property type="match status" value="1"/>
</dbReference>
<feature type="domain" description="VWFA" evidence="3">
    <location>
        <begin position="43"/>
        <end position="222"/>
    </location>
</feature>
<dbReference type="InterPro" id="IPR002035">
    <property type="entry name" value="VWF_A"/>
</dbReference>
<feature type="transmembrane region" description="Helical" evidence="2">
    <location>
        <begin position="761"/>
        <end position="787"/>
    </location>
</feature>
<dbReference type="PROSITE" id="PS50234">
    <property type="entry name" value="VWFA"/>
    <property type="match status" value="1"/>
</dbReference>
<dbReference type="Gene3D" id="3.40.50.410">
    <property type="entry name" value="von Willebrand factor, type A domain"/>
    <property type="match status" value="1"/>
</dbReference>
<comment type="caution">
    <text evidence="4">The sequence shown here is derived from an EMBL/GenBank/DDBJ whole genome shotgun (WGS) entry which is preliminary data.</text>
</comment>
<evidence type="ECO:0000256" key="2">
    <source>
        <dbReference type="SAM" id="Phobius"/>
    </source>
</evidence>
<keyword evidence="5" id="KW-1185">Reference proteome</keyword>
<protein>
    <submittedName>
        <fullName evidence="4">VWA domain-containing protein</fullName>
    </submittedName>
</protein>
<feature type="disulfide bond" evidence="1">
    <location>
        <begin position="386"/>
        <end position="406"/>
    </location>
</feature>
<dbReference type="GO" id="GO:0006629">
    <property type="term" value="P:lipid metabolic process"/>
    <property type="evidence" value="ECO:0007669"/>
    <property type="project" value="TreeGrafter"/>
</dbReference>
<dbReference type="InterPro" id="IPR036514">
    <property type="entry name" value="SGNH_hydro_sf"/>
</dbReference>
<keyword evidence="1" id="KW-1015">Disulfide bond</keyword>
<gene>
    <name evidence="4" type="ORF">FOJ82_13395</name>
</gene>
<dbReference type="AlphaFoldDB" id="A0A553JWP3"/>
<dbReference type="EMBL" id="VKKG01000006">
    <property type="protein sequence ID" value="TRY16862.1"/>
    <property type="molecule type" value="Genomic_DNA"/>
</dbReference>
<dbReference type="InterPro" id="IPR006311">
    <property type="entry name" value="TAT_signal"/>
</dbReference>
<dbReference type="Proteomes" id="UP000317638">
    <property type="component" value="Unassembled WGS sequence"/>
</dbReference>
<dbReference type="GO" id="GO:0016788">
    <property type="term" value="F:hydrolase activity, acting on ester bonds"/>
    <property type="evidence" value="ECO:0007669"/>
    <property type="project" value="InterPro"/>
</dbReference>
<keyword evidence="2" id="KW-1133">Transmembrane helix</keyword>
<dbReference type="InterPro" id="IPR037460">
    <property type="entry name" value="SEST-like"/>
</dbReference>
<dbReference type="RefSeq" id="WP_143939005.1">
    <property type="nucleotide sequence ID" value="NZ_VKKG01000006.1"/>
</dbReference>
<evidence type="ECO:0000259" key="3">
    <source>
        <dbReference type="PROSITE" id="PS50234"/>
    </source>
</evidence>
<accession>A0A553JWP3</accession>
<reference evidence="4 5" key="1">
    <citation type="submission" date="2019-07" db="EMBL/GenBank/DDBJ databases">
        <authorList>
            <person name="Zhou L.-Y."/>
        </authorList>
    </citation>
    <scope>NUCLEOTIDE SEQUENCE [LARGE SCALE GENOMIC DNA]</scope>
    <source>
        <strain evidence="4 5">YIM 101269</strain>
    </source>
</reference>
<dbReference type="InterPro" id="IPR036465">
    <property type="entry name" value="vWFA_dom_sf"/>
</dbReference>
<feature type="disulfide bond" evidence="1">
    <location>
        <begin position="459"/>
        <end position="473"/>
    </location>
</feature>
<dbReference type="SMART" id="SM00327">
    <property type="entry name" value="VWA"/>
    <property type="match status" value="1"/>
</dbReference>
<dbReference type="SUPFAM" id="SSF52266">
    <property type="entry name" value="SGNH hydrolase"/>
    <property type="match status" value="1"/>
</dbReference>
<proteinExistence type="predicted"/>
<dbReference type="PROSITE" id="PS51318">
    <property type="entry name" value="TAT"/>
    <property type="match status" value="1"/>
</dbReference>
<keyword evidence="2" id="KW-0812">Transmembrane</keyword>
<organism evidence="4 5">
    <name type="scientific">Tessaracoccus rhinocerotis</name>
    <dbReference type="NCBI Taxonomy" id="1689449"/>
    <lineage>
        <taxon>Bacteria</taxon>
        <taxon>Bacillati</taxon>
        <taxon>Actinomycetota</taxon>
        <taxon>Actinomycetes</taxon>
        <taxon>Propionibacteriales</taxon>
        <taxon>Propionibacteriaceae</taxon>
        <taxon>Tessaracoccus</taxon>
    </lineage>
</organism>
<name>A0A553JWP3_9ACTN</name>
<dbReference type="OrthoDB" id="4318225at2"/>
<evidence type="ECO:0000256" key="1">
    <source>
        <dbReference type="PIRSR" id="PIRSR637460-2"/>
    </source>
</evidence>
<evidence type="ECO:0000313" key="5">
    <source>
        <dbReference type="Proteomes" id="UP000317638"/>
    </source>
</evidence>
<evidence type="ECO:0000313" key="4">
    <source>
        <dbReference type="EMBL" id="TRY16862.1"/>
    </source>
</evidence>
<keyword evidence="2" id="KW-0472">Membrane</keyword>
<dbReference type="PANTHER" id="PTHR37981">
    <property type="entry name" value="LIPASE 2"/>
    <property type="match status" value="1"/>
</dbReference>
<sequence length="799" mass="84858">MSTRTRRGVVGSLVTILLGAVLAASPMPWAALAESPTPVDYGPLAVVLDLSGSMNDDDGTGTIKLDGAKEALVSVVRTQAARGDQIRLWTYPGPEDDCAPGSWVSRAGEAPTTLVARINSLTAIGGTPTGPALREVADDLKSAGHDRAVLLLVSDGLSNCGTPPCEVAQDLVNEGFQLTVQAMGFQVDTAGRRELECIANATDGSYYDAEDADDLIEKIEEYGVPRLELDVDAPGHVASGDVVDVTVTVANNSVQPIQGVTLSMRPQAGDATTIFPAVIPPVVPLGNLPPETAREYRWQLPIGSIEVGGTVKLTATASSTGFVTPASQDVLITALGPDFDVRTPTWLSEVVASGSQHRILIFGDSYSSGEGAGKYYPETMSESNNCHKTRLTYLAYTTLNTGIVACSGAMTYNLTETGQYDQPPQVHNPLVANTDDPVEVAFMTMGGNNVQFADILTQCLVGSDHVFNSVPACDDGWGHVFSNVAMLQYSLRDAYEDVYTAINTPELLNARDTRVAPLVILPYPNLVPARATGKCGLDPDELRFAQALVNSLNSAIENAVNYLRADGMHDGIIFASQVRTALGVHGMCTEDPHFNTPTIVDSAPDVLLDTWDAPEWGHLDARGYMDVTRAIQNWSFTQDLDPADIFPSPAILEDYIEHLNADPDLTLGVGAADSGQVRAGDPVRVVAEGMLPGSPAVVAINSVRVALLSARADESGRLDEVVLIPADVELGQHRITVSGFDPSFSPHEETFDVRVGAPEPWWFGLSPYVALGLVAAGLIALLVWFVARRRTGVAGSQAS</sequence>
<feature type="disulfide bond" evidence="1">
    <location>
        <begin position="535"/>
        <end position="588"/>
    </location>
</feature>
<dbReference type="Gene3D" id="3.40.50.1110">
    <property type="entry name" value="SGNH hydrolase"/>
    <property type="match status" value="1"/>
</dbReference>
<dbReference type="Pfam" id="PF13519">
    <property type="entry name" value="VWA_2"/>
    <property type="match status" value="1"/>
</dbReference>
<dbReference type="PANTHER" id="PTHR37981:SF1">
    <property type="entry name" value="SGNH HYDROLASE-TYPE ESTERASE DOMAIN-CONTAINING PROTEIN"/>
    <property type="match status" value="1"/>
</dbReference>